<dbReference type="InterPro" id="IPR058641">
    <property type="entry name" value="GVIN1_dom"/>
</dbReference>
<organism evidence="2 3">
    <name type="scientific">Tachysurus vachellii</name>
    <name type="common">Darkbarbel catfish</name>
    <name type="synonym">Pelteobagrus vachellii</name>
    <dbReference type="NCBI Taxonomy" id="175792"/>
    <lineage>
        <taxon>Eukaryota</taxon>
        <taxon>Metazoa</taxon>
        <taxon>Chordata</taxon>
        <taxon>Craniata</taxon>
        <taxon>Vertebrata</taxon>
        <taxon>Euteleostomi</taxon>
        <taxon>Actinopterygii</taxon>
        <taxon>Neopterygii</taxon>
        <taxon>Teleostei</taxon>
        <taxon>Ostariophysi</taxon>
        <taxon>Siluriformes</taxon>
        <taxon>Bagridae</taxon>
        <taxon>Tachysurus</taxon>
    </lineage>
</organism>
<sequence>MKTIRKQQNECGVTKVMKMFIDTLNSSDTNYKDYFLKWLVILLDNYTTDELSGLRDSQRQDKTKQLKTGALGLEHFLREMSQIYESFISVQTHKAGASRGDFLCLPKLGADIMLCGYPLELMDGDASHVPLIWVSAVLDELVKVLGDQRVFVLSVLGIQSSGKSTMLNAMFGLQFAVSAGRCTRGAFMQLVRVSEEMKEELKFDYILVVDTEGLRALELTGTSTQHHDNELATFVVGLGNLTMINIFGENPAEMQDILQIVVQAFLRMKKVRLNPRCMFIHQNVAEITAGEKNEEGRRCLQERLDDMTKLAAKEEDCDAQCFSDIIKFDVQSDVRYFAQLWEGSPPMAPPNTSYSENIDELKRNIFSNIKTDHIISLSQFKSHLNNLWNALLNENFVFSFKNSLEIAVYRKLEYEYCEWTWNLRRAMLRTENKLLNRVNNEKNPRIDENDIMSDMKDTKLGVEKSTAKFFDEDKNKETLIQWRERFERKISDLYIDLVKGTKKKLEKVASLKIAREKIDQEKIVREKKLYKQSKDLAKRLKCKETDENTLRTEFEDVWDKWVKELTEDVPSFDNIDIWGDVIQTLSESYEVNLICERQNKAAYKTFESIGDFSVYIILNKQEPPQEHVQPQEHMEEGDESPGALIHAVGNIQLEENFRAISLSSEDNKLFRPLIGKVIKDTEEEIQRKPIAEQGYSQIYIPEIITSIKNQVKVHQSQSSKYTLKKEFTVDLCLCVCSLVANQFNDLHNKFKEANNVRLYLKKQKSQYFNIFKNYYNGATSTTVFGDFIVDKLQPSILQAAYDQTAIDVAEKMKGDIPAFSGNRSNLEKHILTSLAEEENFQNYVEYLHKSKQHFNQFITKEVNKYLLKDKHQEVLENIKTNIKSKGRCVMDAVNKATEDVTKRNGNIDMWLENFSTELKDELQFKEESCLEQKEITDLGFLQEVVNKGLTDTMTKLCSELENISDLKQEMFQKNPQTVLTEHLCRCCWVQCPFCNAICTNTMEDHDGDHSVRFHRNCGINGWSFMFSENLGVDFCTSAVTSNMFFRTADGVFAFKEYRKAGGEYAKWNISPDISEVPYWKWFVCRFQEDLEKHYKKKFTGIGEIPHEWRKITKDRAIESLSEL</sequence>
<evidence type="ECO:0000313" key="2">
    <source>
        <dbReference type="EMBL" id="KAK2864930.1"/>
    </source>
</evidence>
<accession>A0AA88T9X1</accession>
<reference evidence="2" key="1">
    <citation type="submission" date="2023-08" db="EMBL/GenBank/DDBJ databases">
        <title>Pelteobagrus vachellii genome.</title>
        <authorList>
            <person name="Liu H."/>
        </authorList>
    </citation>
    <scope>NUCLEOTIDE SEQUENCE</scope>
    <source>
        <strain evidence="2">PRFRI_2022a</strain>
        <tissue evidence="2">Muscle</tissue>
    </source>
</reference>
<name>A0AA88T9X1_TACVA</name>
<dbReference type="InterPro" id="IPR027417">
    <property type="entry name" value="P-loop_NTPase"/>
</dbReference>
<dbReference type="Pfam" id="PF25683">
    <property type="entry name" value="URGCP_GTPase"/>
    <property type="match status" value="1"/>
</dbReference>
<dbReference type="SUPFAM" id="SSF52540">
    <property type="entry name" value="P-loop containing nucleoside triphosphate hydrolases"/>
    <property type="match status" value="1"/>
</dbReference>
<dbReference type="InterPro" id="IPR030383">
    <property type="entry name" value="G_VLIG_dom"/>
</dbReference>
<dbReference type="PROSITE" id="PS51717">
    <property type="entry name" value="G_VLIG"/>
    <property type="match status" value="1"/>
</dbReference>
<keyword evidence="3" id="KW-1185">Reference proteome</keyword>
<proteinExistence type="predicted"/>
<feature type="domain" description="VLIG-type G" evidence="1">
    <location>
        <begin position="147"/>
        <end position="388"/>
    </location>
</feature>
<gene>
    <name evidence="2" type="ORF">Q7C36_004084</name>
</gene>
<dbReference type="Pfam" id="PF25974">
    <property type="entry name" value="URGCP_9th"/>
    <property type="match status" value="1"/>
</dbReference>
<evidence type="ECO:0000313" key="3">
    <source>
        <dbReference type="Proteomes" id="UP001187315"/>
    </source>
</evidence>
<comment type="caution">
    <text evidence="2">The sequence shown here is derived from an EMBL/GenBank/DDBJ whole genome shotgun (WGS) entry which is preliminary data.</text>
</comment>
<protein>
    <recommendedName>
        <fullName evidence="1">VLIG-type G domain-containing protein</fullName>
    </recommendedName>
</protein>
<evidence type="ECO:0000259" key="1">
    <source>
        <dbReference type="PROSITE" id="PS51717"/>
    </source>
</evidence>
<dbReference type="Gene3D" id="3.40.50.300">
    <property type="entry name" value="P-loop containing nucleotide triphosphate hydrolases"/>
    <property type="match status" value="1"/>
</dbReference>
<dbReference type="GO" id="GO:0005525">
    <property type="term" value="F:GTP binding"/>
    <property type="evidence" value="ECO:0007669"/>
    <property type="project" value="InterPro"/>
</dbReference>
<dbReference type="EMBL" id="JAVHJS010000003">
    <property type="protein sequence ID" value="KAK2864930.1"/>
    <property type="molecule type" value="Genomic_DNA"/>
</dbReference>
<dbReference type="PANTHER" id="PTHR22796">
    <property type="entry name" value="URG4-RELATED"/>
    <property type="match status" value="1"/>
</dbReference>
<dbReference type="Proteomes" id="UP001187315">
    <property type="component" value="Unassembled WGS sequence"/>
</dbReference>
<dbReference type="AlphaFoldDB" id="A0AA88T9X1"/>
<dbReference type="PANTHER" id="PTHR22796:SF6">
    <property type="entry name" value="INTERFERON-INDUCED VERY LARGE GTPASE 1-RELATED"/>
    <property type="match status" value="1"/>
</dbReference>